<evidence type="ECO:0000313" key="6">
    <source>
        <dbReference type="Proteomes" id="UP001237642"/>
    </source>
</evidence>
<evidence type="ECO:0000256" key="1">
    <source>
        <dbReference type="ARBA" id="ARBA00022729"/>
    </source>
</evidence>
<dbReference type="FunFam" id="2.90.10.10:FF:000039">
    <property type="entry name" value="G-type lectin S-receptor-like serine/threonine-protein kinase SD2-5"/>
    <property type="match status" value="1"/>
</dbReference>
<keyword evidence="2" id="KW-0325">Glycoprotein</keyword>
<dbReference type="InterPro" id="IPR036426">
    <property type="entry name" value="Bulb-type_lectin_dom_sf"/>
</dbReference>
<protein>
    <submittedName>
        <fullName evidence="5">Bulb-type lectin domain-containing protein</fullName>
    </submittedName>
</protein>
<dbReference type="PANTHER" id="PTHR47976">
    <property type="entry name" value="G-TYPE LECTIN S-RECEPTOR-LIKE SERINE/THREONINE-PROTEIN KINASE SD2-5"/>
    <property type="match status" value="1"/>
</dbReference>
<sequence>MAFNLVSTCLVFFILFIVIAPNLISANSFDYPTAKLSTTWINDPSAPHSVQFGDGSTVRATLLRGTLGQRFACGFYCNGKCDSYLFAIFLVQTNSASLIVSPSSSFPQVVWSANRDHPVKINATLKLTSDGDLVLRDADGSVAWSSGTAGKSVDGLNLTDNGNLVLFNKRKAVVWQSFDHPTDALVPGQTLTEGQKLISSVSKTDSVISWFMMIKHIQQHWTLCYAMELNIG</sequence>
<dbReference type="AlphaFoldDB" id="A0AAD8JKE2"/>
<feature type="signal peptide" evidence="3">
    <location>
        <begin position="1"/>
        <end position="26"/>
    </location>
</feature>
<dbReference type="Proteomes" id="UP001237642">
    <property type="component" value="Unassembled WGS sequence"/>
</dbReference>
<dbReference type="EMBL" id="JAUIZM010000001">
    <property type="protein sequence ID" value="KAK1404863.1"/>
    <property type="molecule type" value="Genomic_DNA"/>
</dbReference>
<accession>A0AAD8JKE2</accession>
<keyword evidence="1 3" id="KW-0732">Signal</keyword>
<evidence type="ECO:0000256" key="2">
    <source>
        <dbReference type="ARBA" id="ARBA00023180"/>
    </source>
</evidence>
<dbReference type="PROSITE" id="PS50927">
    <property type="entry name" value="BULB_LECTIN"/>
    <property type="match status" value="1"/>
</dbReference>
<dbReference type="SMART" id="SM00108">
    <property type="entry name" value="B_lectin"/>
    <property type="match status" value="1"/>
</dbReference>
<evidence type="ECO:0000256" key="3">
    <source>
        <dbReference type="SAM" id="SignalP"/>
    </source>
</evidence>
<proteinExistence type="predicted"/>
<organism evidence="5 6">
    <name type="scientific">Heracleum sosnowskyi</name>
    <dbReference type="NCBI Taxonomy" id="360622"/>
    <lineage>
        <taxon>Eukaryota</taxon>
        <taxon>Viridiplantae</taxon>
        <taxon>Streptophyta</taxon>
        <taxon>Embryophyta</taxon>
        <taxon>Tracheophyta</taxon>
        <taxon>Spermatophyta</taxon>
        <taxon>Magnoliopsida</taxon>
        <taxon>eudicotyledons</taxon>
        <taxon>Gunneridae</taxon>
        <taxon>Pentapetalae</taxon>
        <taxon>asterids</taxon>
        <taxon>campanulids</taxon>
        <taxon>Apiales</taxon>
        <taxon>Apiaceae</taxon>
        <taxon>Apioideae</taxon>
        <taxon>apioid superclade</taxon>
        <taxon>Tordylieae</taxon>
        <taxon>Tordyliinae</taxon>
        <taxon>Heracleum</taxon>
    </lineage>
</organism>
<feature type="domain" description="Bulb-type lectin" evidence="4">
    <location>
        <begin position="47"/>
        <end position="179"/>
    </location>
</feature>
<dbReference type="Gene3D" id="2.90.10.30">
    <property type="match status" value="1"/>
</dbReference>
<dbReference type="FunFam" id="2.90.10.30:FF:000003">
    <property type="entry name" value="Os04g0303100 protein"/>
    <property type="match status" value="1"/>
</dbReference>
<dbReference type="CDD" id="cd00028">
    <property type="entry name" value="B_lectin"/>
    <property type="match status" value="1"/>
</dbReference>
<name>A0AAD8JKE2_9APIA</name>
<dbReference type="SUPFAM" id="SSF51110">
    <property type="entry name" value="alpha-D-mannose-specific plant lectins"/>
    <property type="match status" value="1"/>
</dbReference>
<gene>
    <name evidence="5" type="ORF">POM88_004468</name>
</gene>
<comment type="caution">
    <text evidence="5">The sequence shown here is derived from an EMBL/GenBank/DDBJ whole genome shotgun (WGS) entry which is preliminary data.</text>
</comment>
<keyword evidence="6" id="KW-1185">Reference proteome</keyword>
<feature type="chain" id="PRO_5042270156" evidence="3">
    <location>
        <begin position="27"/>
        <end position="232"/>
    </location>
</feature>
<dbReference type="PANTHER" id="PTHR47976:SF30">
    <property type="entry name" value="RECEPTOR-LIKE SERINE_THREONINE-PROTEIN KINASE"/>
    <property type="match status" value="1"/>
</dbReference>
<evidence type="ECO:0000259" key="4">
    <source>
        <dbReference type="PROSITE" id="PS50927"/>
    </source>
</evidence>
<evidence type="ECO:0000313" key="5">
    <source>
        <dbReference type="EMBL" id="KAK1404863.1"/>
    </source>
</evidence>
<reference evidence="5" key="2">
    <citation type="submission" date="2023-05" db="EMBL/GenBank/DDBJ databases">
        <authorList>
            <person name="Schelkunov M.I."/>
        </authorList>
    </citation>
    <scope>NUCLEOTIDE SEQUENCE</scope>
    <source>
        <strain evidence="5">Hsosn_3</strain>
        <tissue evidence="5">Leaf</tissue>
    </source>
</reference>
<dbReference type="InterPro" id="IPR051343">
    <property type="entry name" value="G-type_lectin_kinases/EP1-like"/>
</dbReference>
<dbReference type="Pfam" id="PF01453">
    <property type="entry name" value="B_lectin"/>
    <property type="match status" value="1"/>
</dbReference>
<dbReference type="InterPro" id="IPR001480">
    <property type="entry name" value="Bulb-type_lectin_dom"/>
</dbReference>
<reference evidence="5" key="1">
    <citation type="submission" date="2023-02" db="EMBL/GenBank/DDBJ databases">
        <title>Genome of toxic invasive species Heracleum sosnowskyi carries increased number of genes despite the absence of recent whole-genome duplications.</title>
        <authorList>
            <person name="Schelkunov M."/>
            <person name="Shtratnikova V."/>
            <person name="Makarenko M."/>
            <person name="Klepikova A."/>
            <person name="Omelchenko D."/>
            <person name="Novikova G."/>
            <person name="Obukhova E."/>
            <person name="Bogdanov V."/>
            <person name="Penin A."/>
            <person name="Logacheva M."/>
        </authorList>
    </citation>
    <scope>NUCLEOTIDE SEQUENCE</scope>
    <source>
        <strain evidence="5">Hsosn_3</strain>
        <tissue evidence="5">Leaf</tissue>
    </source>
</reference>